<dbReference type="EMBL" id="JAJJMB010004060">
    <property type="protein sequence ID" value="KAI3944197.1"/>
    <property type="molecule type" value="Genomic_DNA"/>
</dbReference>
<keyword evidence="1" id="KW-1133">Transmembrane helix</keyword>
<dbReference type="PANTHER" id="PTHR23076:SF37">
    <property type="entry name" value="ATP-DEPENDENT ZINC METALLOPROTEASE FTSH 4, MITOCHONDRIAL"/>
    <property type="match status" value="1"/>
</dbReference>
<dbReference type="GO" id="GO:0006508">
    <property type="term" value="P:proteolysis"/>
    <property type="evidence" value="ECO:0007669"/>
    <property type="project" value="TreeGrafter"/>
</dbReference>
<protein>
    <submittedName>
        <fullName evidence="2">Uncharacterized protein</fullName>
    </submittedName>
</protein>
<keyword evidence="3" id="KW-1185">Reference proteome</keyword>
<dbReference type="PANTHER" id="PTHR23076">
    <property type="entry name" value="METALLOPROTEASE M41 FTSH"/>
    <property type="match status" value="1"/>
</dbReference>
<evidence type="ECO:0000313" key="3">
    <source>
        <dbReference type="Proteomes" id="UP001202328"/>
    </source>
</evidence>
<name>A0AAD4TAI5_9MAGN</name>
<feature type="transmembrane region" description="Helical" evidence="1">
    <location>
        <begin position="7"/>
        <end position="28"/>
    </location>
</feature>
<keyword evidence="1" id="KW-0812">Transmembrane</keyword>
<evidence type="ECO:0000256" key="1">
    <source>
        <dbReference type="SAM" id="Phobius"/>
    </source>
</evidence>
<proteinExistence type="predicted"/>
<dbReference type="GO" id="GO:0045037">
    <property type="term" value="P:protein import into chloroplast stroma"/>
    <property type="evidence" value="ECO:0007669"/>
    <property type="project" value="TreeGrafter"/>
</dbReference>
<dbReference type="GO" id="GO:0004176">
    <property type="term" value="F:ATP-dependent peptidase activity"/>
    <property type="evidence" value="ECO:0007669"/>
    <property type="project" value="TreeGrafter"/>
</dbReference>
<dbReference type="AlphaFoldDB" id="A0AAD4TAI5"/>
<feature type="transmembrane region" description="Helical" evidence="1">
    <location>
        <begin position="170"/>
        <end position="190"/>
    </location>
</feature>
<sequence length="243" mass="26030">MKLKILRVILVILKTIIVVDVFILALLVTPDDYLGDTLISCRQGVEAGFESIIGGRFSEGVADATTSLEDAGRVTDSEGLVDASLLEDAEGVIRLFESQPEQHSNSTAIIDYVKALVRVGRLEDSELVGLRTVLQNHGTSSASTAQEPVYLGTASTPIHMVTVDQGISTAQLFGAFVNIILGILLLGAIFGKANTLKSFGLSQEIQPITISTTKFSDVKGVDEAKAELEEIVLYLRDPKVNAI</sequence>
<gene>
    <name evidence="2" type="ORF">MKW98_016427</name>
</gene>
<dbReference type="GO" id="GO:0009507">
    <property type="term" value="C:chloroplast"/>
    <property type="evidence" value="ECO:0007669"/>
    <property type="project" value="TreeGrafter"/>
</dbReference>
<keyword evidence="1" id="KW-0472">Membrane</keyword>
<accession>A0AAD4TAI5</accession>
<comment type="caution">
    <text evidence="2">The sequence shown here is derived from an EMBL/GenBank/DDBJ whole genome shotgun (WGS) entry which is preliminary data.</text>
</comment>
<evidence type="ECO:0000313" key="2">
    <source>
        <dbReference type="EMBL" id="KAI3944197.1"/>
    </source>
</evidence>
<reference evidence="2" key="1">
    <citation type="submission" date="2022-04" db="EMBL/GenBank/DDBJ databases">
        <title>A functionally conserved STORR gene fusion in Papaver species that diverged 16.8 million years ago.</title>
        <authorList>
            <person name="Catania T."/>
        </authorList>
    </citation>
    <scope>NUCLEOTIDE SEQUENCE</scope>
    <source>
        <strain evidence="2">S-188037</strain>
    </source>
</reference>
<organism evidence="2 3">
    <name type="scientific">Papaver atlanticum</name>
    <dbReference type="NCBI Taxonomy" id="357466"/>
    <lineage>
        <taxon>Eukaryota</taxon>
        <taxon>Viridiplantae</taxon>
        <taxon>Streptophyta</taxon>
        <taxon>Embryophyta</taxon>
        <taxon>Tracheophyta</taxon>
        <taxon>Spermatophyta</taxon>
        <taxon>Magnoliopsida</taxon>
        <taxon>Ranunculales</taxon>
        <taxon>Papaveraceae</taxon>
        <taxon>Papaveroideae</taxon>
        <taxon>Papaver</taxon>
    </lineage>
</organism>
<dbReference type="Proteomes" id="UP001202328">
    <property type="component" value="Unassembled WGS sequence"/>
</dbReference>